<evidence type="ECO:0000313" key="3">
    <source>
        <dbReference type="Proteomes" id="UP000285324"/>
    </source>
</evidence>
<gene>
    <name evidence="2" type="ORF">DY367_00495</name>
</gene>
<accession>A0A424WKJ5</accession>
<protein>
    <recommendedName>
        <fullName evidence="4">Transmembrane protein</fullName>
    </recommendedName>
</protein>
<evidence type="ECO:0000313" key="2">
    <source>
        <dbReference type="EMBL" id="RPJ93732.1"/>
    </source>
</evidence>
<keyword evidence="1" id="KW-0812">Transmembrane</keyword>
<name>A0A424WKJ5_ALCXX</name>
<dbReference type="OrthoDB" id="8966854at2"/>
<organism evidence="2 3">
    <name type="scientific">Alcaligenes xylosoxydans xylosoxydans</name>
    <name type="common">Achromobacter xylosoxidans</name>
    <dbReference type="NCBI Taxonomy" id="85698"/>
    <lineage>
        <taxon>Bacteria</taxon>
        <taxon>Pseudomonadati</taxon>
        <taxon>Pseudomonadota</taxon>
        <taxon>Betaproteobacteria</taxon>
        <taxon>Burkholderiales</taxon>
        <taxon>Alcaligenaceae</taxon>
        <taxon>Achromobacter</taxon>
    </lineage>
</organism>
<feature type="transmembrane region" description="Helical" evidence="1">
    <location>
        <begin position="98"/>
        <end position="115"/>
    </location>
</feature>
<feature type="transmembrane region" description="Helical" evidence="1">
    <location>
        <begin position="28"/>
        <end position="50"/>
    </location>
</feature>
<evidence type="ECO:0008006" key="4">
    <source>
        <dbReference type="Google" id="ProtNLM"/>
    </source>
</evidence>
<keyword evidence="1" id="KW-1133">Transmembrane helix</keyword>
<dbReference type="AlphaFoldDB" id="A0A424WKJ5"/>
<keyword evidence="1" id="KW-0472">Membrane</keyword>
<reference evidence="2 3" key="1">
    <citation type="submission" date="2018-08" db="EMBL/GenBank/DDBJ databases">
        <title>Achromobacter xylosoxidans Genome sequencing and assembly.</title>
        <authorList>
            <person name="Wang R."/>
            <person name="Rensing C."/>
            <person name="Li Y."/>
        </authorList>
    </citation>
    <scope>NUCLEOTIDE SEQUENCE [LARGE SCALE GENOMIC DNA]</scope>
    <source>
        <strain evidence="2 3">GD003A</strain>
    </source>
</reference>
<feature type="transmembrane region" description="Helical" evidence="1">
    <location>
        <begin position="56"/>
        <end position="78"/>
    </location>
</feature>
<dbReference type="RefSeq" id="WP_118931344.1">
    <property type="nucleotide sequence ID" value="NZ_CP061008.1"/>
</dbReference>
<proteinExistence type="predicted"/>
<sequence length="118" mass="13127">MTTPEAPDDDLVRTRSHRPRDLPQGFRAGLITAITVLLGFSLGFLRYWGFDAPGDWSALSVLPGVCLLLASLLQVIALYRALRLEDEAENEYRKTVRWFIASAILLLLGLTAALWEVA</sequence>
<dbReference type="Proteomes" id="UP000285324">
    <property type="component" value="Unassembled WGS sequence"/>
</dbReference>
<evidence type="ECO:0000256" key="1">
    <source>
        <dbReference type="SAM" id="Phobius"/>
    </source>
</evidence>
<comment type="caution">
    <text evidence="2">The sequence shown here is derived from an EMBL/GenBank/DDBJ whole genome shotgun (WGS) entry which is preliminary data.</text>
</comment>
<dbReference type="EMBL" id="QVXO01000001">
    <property type="protein sequence ID" value="RPJ93732.1"/>
    <property type="molecule type" value="Genomic_DNA"/>
</dbReference>